<organism evidence="3 4">
    <name type="scientific">Penicillium capsulatum</name>
    <dbReference type="NCBI Taxonomy" id="69766"/>
    <lineage>
        <taxon>Eukaryota</taxon>
        <taxon>Fungi</taxon>
        <taxon>Dikarya</taxon>
        <taxon>Ascomycota</taxon>
        <taxon>Pezizomycotina</taxon>
        <taxon>Eurotiomycetes</taxon>
        <taxon>Eurotiomycetidae</taxon>
        <taxon>Eurotiales</taxon>
        <taxon>Aspergillaceae</taxon>
        <taxon>Penicillium</taxon>
    </lineage>
</organism>
<proteinExistence type="predicted"/>
<dbReference type="EMBL" id="JAPQKO010000007">
    <property type="protein sequence ID" value="KAJ5152491.1"/>
    <property type="molecule type" value="Genomic_DNA"/>
</dbReference>
<dbReference type="AlphaFoldDB" id="A0A9W9HQC7"/>
<accession>A0A9W9HQC7</accession>
<comment type="caution">
    <text evidence="3">The sequence shown here is derived from an EMBL/GenBank/DDBJ whole genome shotgun (WGS) entry which is preliminary data.</text>
</comment>
<dbReference type="CDD" id="cd01823">
    <property type="entry name" value="SEST_like"/>
    <property type="match status" value="1"/>
</dbReference>
<dbReference type="InterPro" id="IPR037460">
    <property type="entry name" value="SEST-like"/>
</dbReference>
<dbReference type="InterPro" id="IPR036514">
    <property type="entry name" value="SGNH_hydro_sf"/>
</dbReference>
<evidence type="ECO:0000313" key="3">
    <source>
        <dbReference type="EMBL" id="KAJ5152491.1"/>
    </source>
</evidence>
<reference evidence="3" key="2">
    <citation type="journal article" date="2023" name="IMA Fungus">
        <title>Comparative genomic study of the Penicillium genus elucidates a diverse pangenome and 15 lateral gene transfer events.</title>
        <authorList>
            <person name="Petersen C."/>
            <person name="Sorensen T."/>
            <person name="Nielsen M.R."/>
            <person name="Sondergaard T.E."/>
            <person name="Sorensen J.L."/>
            <person name="Fitzpatrick D.A."/>
            <person name="Frisvad J.C."/>
            <person name="Nielsen K.L."/>
        </authorList>
    </citation>
    <scope>NUCLEOTIDE SEQUENCE</scope>
    <source>
        <strain evidence="3">IBT 21917</strain>
    </source>
</reference>
<feature type="chain" id="PRO_5040920275" evidence="2">
    <location>
        <begin position="19"/>
        <end position="508"/>
    </location>
</feature>
<dbReference type="Proteomes" id="UP001146351">
    <property type="component" value="Unassembled WGS sequence"/>
</dbReference>
<protein>
    <submittedName>
        <fullName evidence="3">SGNH hydrolase</fullName>
    </submittedName>
</protein>
<reference evidence="3" key="1">
    <citation type="submission" date="2022-11" db="EMBL/GenBank/DDBJ databases">
        <authorList>
            <person name="Petersen C."/>
        </authorList>
    </citation>
    <scope>NUCLEOTIDE SEQUENCE</scope>
    <source>
        <strain evidence="3">IBT 21917</strain>
    </source>
</reference>
<dbReference type="GO" id="GO:0006629">
    <property type="term" value="P:lipid metabolic process"/>
    <property type="evidence" value="ECO:0007669"/>
    <property type="project" value="TreeGrafter"/>
</dbReference>
<dbReference type="OrthoDB" id="1896086at2759"/>
<evidence type="ECO:0000256" key="2">
    <source>
        <dbReference type="SAM" id="SignalP"/>
    </source>
</evidence>
<dbReference type="PANTHER" id="PTHR37981:SF1">
    <property type="entry name" value="SGNH HYDROLASE-TYPE ESTERASE DOMAIN-CONTAINING PROTEIN"/>
    <property type="match status" value="1"/>
</dbReference>
<keyword evidence="3" id="KW-0378">Hydrolase</keyword>
<sequence>MLFGLIVVLLLATSPGWAEWYAPGYAPSNILNGYGGRMPLQITDMGQKRPPITLKVGFFGDSYSAGPGAGKRLPNDEQCFRYDQSYPMQLHTQFTDLDEDKFVFASCTGAIMPDFPGQLKKLHHKLDALVISFGGKSVTLNPGAHSITRLLYLGNDLGFARIAEVCFMNVHDTSNTLPWSKQCDKLLDEADGKINLNHRFDDGSNFYMRIQEVLKEAKEHLTSDGRIIWTGYGAFFDDSTLEPTREDPCSKVSWNRVWSLGNNYITREHRKRANQLVRDTNRVLKGLVQQEKGIFVDWEKQIDRERAERMCAPGSNPAHLLKDGKEWKQLPWEVFIEPDFKESKHGDALKRENWLPNPSAGVEALAARLIAAFHPTTRGHFIISRLVGGVLEWLVNAIEVNLRTGHEVSLPTNVPPIEPSPTDSSPDSTDSPSTLDPLPGSSDSPSGTSSSARAARTSSTSACKKAKHTKTEPTVASPTASRASRKTALNGSCTAPKRRYMKPTPTST</sequence>
<feature type="region of interest" description="Disordered" evidence="1">
    <location>
        <begin position="408"/>
        <end position="508"/>
    </location>
</feature>
<dbReference type="SUPFAM" id="SSF52266">
    <property type="entry name" value="SGNH hydrolase"/>
    <property type="match status" value="1"/>
</dbReference>
<evidence type="ECO:0000313" key="4">
    <source>
        <dbReference type="Proteomes" id="UP001146351"/>
    </source>
</evidence>
<evidence type="ECO:0000256" key="1">
    <source>
        <dbReference type="SAM" id="MobiDB-lite"/>
    </source>
</evidence>
<feature type="signal peptide" evidence="2">
    <location>
        <begin position="1"/>
        <end position="18"/>
    </location>
</feature>
<keyword evidence="4" id="KW-1185">Reference proteome</keyword>
<dbReference type="PANTHER" id="PTHR37981">
    <property type="entry name" value="LIPASE 2"/>
    <property type="match status" value="1"/>
</dbReference>
<gene>
    <name evidence="3" type="ORF">N7492_009771</name>
</gene>
<dbReference type="GO" id="GO:0016788">
    <property type="term" value="F:hydrolase activity, acting on ester bonds"/>
    <property type="evidence" value="ECO:0007669"/>
    <property type="project" value="InterPro"/>
</dbReference>
<feature type="compositionally biased region" description="Low complexity" evidence="1">
    <location>
        <begin position="420"/>
        <end position="462"/>
    </location>
</feature>
<name>A0A9W9HQC7_9EURO</name>
<feature type="compositionally biased region" description="Polar residues" evidence="1">
    <location>
        <begin position="472"/>
        <end position="493"/>
    </location>
</feature>
<dbReference type="Gene3D" id="3.40.50.1110">
    <property type="entry name" value="SGNH hydrolase"/>
    <property type="match status" value="1"/>
</dbReference>
<keyword evidence="2" id="KW-0732">Signal</keyword>